<dbReference type="Gene3D" id="1.10.510.10">
    <property type="entry name" value="Transferase(Phosphotransferase) domain 1"/>
    <property type="match status" value="1"/>
</dbReference>
<name>A0A2Z6QLP3_9GLOM</name>
<protein>
    <submittedName>
        <fullName evidence="2">Kinase-like domain-containing protein</fullName>
    </submittedName>
</protein>
<dbReference type="AlphaFoldDB" id="A0A2Z6QLP3"/>
<keyword evidence="2" id="KW-0808">Transferase</keyword>
<evidence type="ECO:0000313" key="1">
    <source>
        <dbReference type="EMBL" id="GBB86719.1"/>
    </source>
</evidence>
<dbReference type="PANTHER" id="PTHR44329:SF297">
    <property type="entry name" value="RECEPTOR-INTERACTING SERINE_THREONINE-PROTEIN KINASE 3"/>
    <property type="match status" value="1"/>
</dbReference>
<organism evidence="1 3">
    <name type="scientific">Rhizophagus clarus</name>
    <dbReference type="NCBI Taxonomy" id="94130"/>
    <lineage>
        <taxon>Eukaryota</taxon>
        <taxon>Fungi</taxon>
        <taxon>Fungi incertae sedis</taxon>
        <taxon>Mucoromycota</taxon>
        <taxon>Glomeromycotina</taxon>
        <taxon>Glomeromycetes</taxon>
        <taxon>Glomerales</taxon>
        <taxon>Glomeraceae</taxon>
        <taxon>Rhizophagus</taxon>
    </lineage>
</organism>
<keyword evidence="3" id="KW-1185">Reference proteome</keyword>
<proteinExistence type="predicted"/>
<sequence>MEFFSKNKIDDNEMEPHEQKIHDRRYGLCPECNRPNTFKNWCKICYSKKFQQNFENWTSGNKQIDKLIQESQLNARNGYELLEWIPYDRLRNIKFLAQGGFSTVYEAIWLDGNIQCWDYEKQDWKRNTYKLEQNIKSTNYSQTNVVLKNNEKYGYKLALKSLNDSSNRNEDFLNEWKLHLQCQREAFSNNTLLIPVLGIIQDPDTLNYMIALHITSANEPIIKNEIYGVLPYMAPEVLRGKPYTKAFDIYSFGIIIGARPEIVEETMPEYVELMKRCWDNDPEGRPAVNELKYIFHEWKQKYQMKNDKEKRIPIPENKAEIINHPKSCYTSRRIDYSAKLN</sequence>
<dbReference type="OrthoDB" id="2330074at2759"/>
<reference evidence="2" key="2">
    <citation type="submission" date="2019-10" db="EMBL/GenBank/DDBJ databases">
        <title>Conservation and host-specific expression of non-tandemly repeated heterogenous ribosome RNA gene in arbuscular mycorrhizal fungi.</title>
        <authorList>
            <person name="Maeda T."/>
            <person name="Kobayashi Y."/>
            <person name="Nakagawa T."/>
            <person name="Ezawa T."/>
            <person name="Yamaguchi K."/>
            <person name="Bino T."/>
            <person name="Nishimoto Y."/>
            <person name="Shigenobu S."/>
            <person name="Kawaguchi M."/>
        </authorList>
    </citation>
    <scope>NUCLEOTIDE SEQUENCE</scope>
    <source>
        <strain evidence="2">HR1</strain>
    </source>
</reference>
<gene>
    <name evidence="2" type="ORF">RCL2_001859300</name>
    <name evidence="1" type="ORF">RclHR1_01310015</name>
</gene>
<comment type="caution">
    <text evidence="1">The sequence shown here is derived from an EMBL/GenBank/DDBJ whole genome shotgun (WGS) entry which is preliminary data.</text>
</comment>
<dbReference type="SUPFAM" id="SSF56112">
    <property type="entry name" value="Protein kinase-like (PK-like)"/>
    <property type="match status" value="1"/>
</dbReference>
<reference evidence="1 3" key="1">
    <citation type="submission" date="2017-11" db="EMBL/GenBank/DDBJ databases">
        <title>The genome of Rhizophagus clarus HR1 reveals common genetic basis of auxotrophy among arbuscular mycorrhizal fungi.</title>
        <authorList>
            <person name="Kobayashi Y."/>
        </authorList>
    </citation>
    <scope>NUCLEOTIDE SEQUENCE [LARGE SCALE GENOMIC DNA]</scope>
    <source>
        <strain evidence="1 3">HR1</strain>
    </source>
</reference>
<evidence type="ECO:0000313" key="2">
    <source>
        <dbReference type="EMBL" id="GES91788.1"/>
    </source>
</evidence>
<dbReference type="EMBL" id="BEXD01000347">
    <property type="protein sequence ID" value="GBB86719.1"/>
    <property type="molecule type" value="Genomic_DNA"/>
</dbReference>
<dbReference type="PANTHER" id="PTHR44329">
    <property type="entry name" value="SERINE/THREONINE-PROTEIN KINASE TNNI3K-RELATED"/>
    <property type="match status" value="1"/>
</dbReference>
<dbReference type="InterPro" id="IPR051681">
    <property type="entry name" value="Ser/Thr_Kinases-Pseudokinases"/>
</dbReference>
<dbReference type="Gene3D" id="1.10.10.1010">
    <property type="entry name" value="Intein homing endonuclease, domain IV"/>
    <property type="match status" value="1"/>
</dbReference>
<keyword evidence="2" id="KW-0418">Kinase</keyword>
<dbReference type="Proteomes" id="UP000247702">
    <property type="component" value="Unassembled WGS sequence"/>
</dbReference>
<dbReference type="Proteomes" id="UP000615446">
    <property type="component" value="Unassembled WGS sequence"/>
</dbReference>
<dbReference type="InterPro" id="IPR011009">
    <property type="entry name" value="Kinase-like_dom_sf"/>
</dbReference>
<accession>A0A2Z6QLP3</accession>
<evidence type="ECO:0000313" key="3">
    <source>
        <dbReference type="Proteomes" id="UP000247702"/>
    </source>
</evidence>
<dbReference type="GO" id="GO:0004674">
    <property type="term" value="F:protein serine/threonine kinase activity"/>
    <property type="evidence" value="ECO:0007669"/>
    <property type="project" value="TreeGrafter"/>
</dbReference>
<dbReference type="EMBL" id="BLAL01000206">
    <property type="protein sequence ID" value="GES91788.1"/>
    <property type="molecule type" value="Genomic_DNA"/>
</dbReference>